<dbReference type="GeneID" id="54573323"/>
<dbReference type="InterPro" id="IPR001841">
    <property type="entry name" value="Znf_RING"/>
</dbReference>
<gene>
    <name evidence="4" type="ORF">BU26DRAFT_151643</name>
</gene>
<feature type="compositionally biased region" description="Low complexity" evidence="2">
    <location>
        <begin position="144"/>
        <end position="159"/>
    </location>
</feature>
<keyword evidence="1" id="KW-0862">Zinc</keyword>
<evidence type="ECO:0000259" key="3">
    <source>
        <dbReference type="PROSITE" id="PS50089"/>
    </source>
</evidence>
<feature type="region of interest" description="Disordered" evidence="2">
    <location>
        <begin position="135"/>
        <end position="159"/>
    </location>
</feature>
<dbReference type="OrthoDB" id="5600418at2759"/>
<evidence type="ECO:0000313" key="4">
    <source>
        <dbReference type="EMBL" id="KAF2255164.1"/>
    </source>
</evidence>
<feature type="compositionally biased region" description="Low complexity" evidence="2">
    <location>
        <begin position="109"/>
        <end position="127"/>
    </location>
</feature>
<reference evidence="4" key="1">
    <citation type="journal article" date="2020" name="Stud. Mycol.">
        <title>101 Dothideomycetes genomes: a test case for predicting lifestyles and emergence of pathogens.</title>
        <authorList>
            <person name="Haridas S."/>
            <person name="Albert R."/>
            <person name="Binder M."/>
            <person name="Bloem J."/>
            <person name="Labutti K."/>
            <person name="Salamov A."/>
            <person name="Andreopoulos B."/>
            <person name="Baker S."/>
            <person name="Barry K."/>
            <person name="Bills G."/>
            <person name="Bluhm B."/>
            <person name="Cannon C."/>
            <person name="Castanera R."/>
            <person name="Culley D."/>
            <person name="Daum C."/>
            <person name="Ezra D."/>
            <person name="Gonzalez J."/>
            <person name="Henrissat B."/>
            <person name="Kuo A."/>
            <person name="Liang C."/>
            <person name="Lipzen A."/>
            <person name="Lutzoni F."/>
            <person name="Magnuson J."/>
            <person name="Mondo S."/>
            <person name="Nolan M."/>
            <person name="Ohm R."/>
            <person name="Pangilinan J."/>
            <person name="Park H.-J."/>
            <person name="Ramirez L."/>
            <person name="Alfaro M."/>
            <person name="Sun H."/>
            <person name="Tritt A."/>
            <person name="Yoshinaga Y."/>
            <person name="Zwiers L.-H."/>
            <person name="Turgeon B."/>
            <person name="Goodwin S."/>
            <person name="Spatafora J."/>
            <person name="Crous P."/>
            <person name="Grigoriev I."/>
        </authorList>
    </citation>
    <scope>NUCLEOTIDE SEQUENCE</scope>
    <source>
        <strain evidence="4">CBS 122368</strain>
    </source>
</reference>
<dbReference type="GO" id="GO:0008270">
    <property type="term" value="F:zinc ion binding"/>
    <property type="evidence" value="ECO:0007669"/>
    <property type="project" value="UniProtKB-KW"/>
</dbReference>
<keyword evidence="1" id="KW-0863">Zinc-finger</keyword>
<keyword evidence="1" id="KW-0479">Metal-binding</keyword>
<protein>
    <recommendedName>
        <fullName evidence="3">RING-type domain-containing protein</fullName>
    </recommendedName>
</protein>
<evidence type="ECO:0000256" key="1">
    <source>
        <dbReference type="PROSITE-ProRule" id="PRU00175"/>
    </source>
</evidence>
<sequence>MANLPSSHLVVFTTPLPLRCLQADSRDCPICHEAYGDYRPGMLDLGEAQAEWAVRVDLTAEPDRSRRCCGHIFGRRCLEKHLRRPEPWHNKCPICRLTWFPSDNLSNHRAATPASARPPTTAVASTRVSARRILESRHRRQGNGRRSSSRGPSTRPQRPSSFIQQLLEHFEVRDGSDEVKASADEVEQRLRGLYGSIEEPNDAGS</sequence>
<feature type="region of interest" description="Disordered" evidence="2">
    <location>
        <begin position="109"/>
        <end position="128"/>
    </location>
</feature>
<dbReference type="SUPFAM" id="SSF57850">
    <property type="entry name" value="RING/U-box"/>
    <property type="match status" value="1"/>
</dbReference>
<evidence type="ECO:0000256" key="2">
    <source>
        <dbReference type="SAM" id="MobiDB-lite"/>
    </source>
</evidence>
<proteinExistence type="predicted"/>
<dbReference type="PROSITE" id="PS50089">
    <property type="entry name" value="ZF_RING_2"/>
    <property type="match status" value="1"/>
</dbReference>
<dbReference type="AlphaFoldDB" id="A0A6A6IXP2"/>
<dbReference type="EMBL" id="ML987190">
    <property type="protein sequence ID" value="KAF2255164.1"/>
    <property type="molecule type" value="Genomic_DNA"/>
</dbReference>
<feature type="domain" description="RING-type" evidence="3">
    <location>
        <begin position="28"/>
        <end position="96"/>
    </location>
</feature>
<keyword evidence="5" id="KW-1185">Reference proteome</keyword>
<accession>A0A6A6IXP2</accession>
<organism evidence="4 5">
    <name type="scientific">Trematosphaeria pertusa</name>
    <dbReference type="NCBI Taxonomy" id="390896"/>
    <lineage>
        <taxon>Eukaryota</taxon>
        <taxon>Fungi</taxon>
        <taxon>Dikarya</taxon>
        <taxon>Ascomycota</taxon>
        <taxon>Pezizomycotina</taxon>
        <taxon>Dothideomycetes</taxon>
        <taxon>Pleosporomycetidae</taxon>
        <taxon>Pleosporales</taxon>
        <taxon>Massarineae</taxon>
        <taxon>Trematosphaeriaceae</taxon>
        <taxon>Trematosphaeria</taxon>
    </lineage>
</organism>
<dbReference type="RefSeq" id="XP_033690168.1">
    <property type="nucleotide sequence ID" value="XM_033819993.1"/>
</dbReference>
<dbReference type="Proteomes" id="UP000800094">
    <property type="component" value="Unassembled WGS sequence"/>
</dbReference>
<dbReference type="Gene3D" id="3.30.40.10">
    <property type="entry name" value="Zinc/RING finger domain, C3HC4 (zinc finger)"/>
    <property type="match status" value="1"/>
</dbReference>
<evidence type="ECO:0000313" key="5">
    <source>
        <dbReference type="Proteomes" id="UP000800094"/>
    </source>
</evidence>
<dbReference type="InterPro" id="IPR013083">
    <property type="entry name" value="Znf_RING/FYVE/PHD"/>
</dbReference>
<name>A0A6A6IXP2_9PLEO</name>